<evidence type="ECO:0000313" key="3">
    <source>
        <dbReference type="EMBL" id="PVH99760.1"/>
    </source>
</evidence>
<dbReference type="InterPro" id="IPR023393">
    <property type="entry name" value="START-like_dom_sf"/>
</dbReference>
<feature type="compositionally biased region" description="Gly residues" evidence="1">
    <location>
        <begin position="711"/>
        <end position="733"/>
    </location>
</feature>
<dbReference type="InterPro" id="IPR024500">
    <property type="entry name" value="DUF3074"/>
</dbReference>
<protein>
    <recommendedName>
        <fullName evidence="2">DUF3074 domain-containing protein</fullName>
    </recommendedName>
</protein>
<dbReference type="OrthoDB" id="5403181at2759"/>
<feature type="compositionally biased region" description="Basic and acidic residues" evidence="1">
    <location>
        <begin position="413"/>
        <end position="422"/>
    </location>
</feature>
<dbReference type="Proteomes" id="UP000244855">
    <property type="component" value="Unassembled WGS sequence"/>
</dbReference>
<evidence type="ECO:0000259" key="2">
    <source>
        <dbReference type="Pfam" id="PF11274"/>
    </source>
</evidence>
<dbReference type="PANTHER" id="PTHR40370">
    <property type="entry name" value="EXPRESSED PROTEIN"/>
    <property type="match status" value="1"/>
</dbReference>
<keyword evidence="4" id="KW-1185">Reference proteome</keyword>
<feature type="compositionally biased region" description="Basic and acidic residues" evidence="1">
    <location>
        <begin position="521"/>
        <end position="540"/>
    </location>
</feature>
<dbReference type="EMBL" id="KZ805385">
    <property type="protein sequence ID" value="PVH99760.1"/>
    <property type="molecule type" value="Genomic_DNA"/>
</dbReference>
<feature type="region of interest" description="Disordered" evidence="1">
    <location>
        <begin position="682"/>
        <end position="733"/>
    </location>
</feature>
<feature type="compositionally biased region" description="Low complexity" evidence="1">
    <location>
        <begin position="258"/>
        <end position="268"/>
    </location>
</feature>
<dbReference type="CDD" id="cd08864">
    <property type="entry name" value="SRPBCC_DUF3074"/>
    <property type="match status" value="1"/>
</dbReference>
<evidence type="ECO:0000256" key="1">
    <source>
        <dbReference type="SAM" id="MobiDB-lite"/>
    </source>
</evidence>
<evidence type="ECO:0000313" key="4">
    <source>
        <dbReference type="Proteomes" id="UP000244855"/>
    </source>
</evidence>
<feature type="domain" description="DUF3074" evidence="2">
    <location>
        <begin position="121"/>
        <end position="354"/>
    </location>
</feature>
<organism evidence="3 4">
    <name type="scientific">Periconia macrospinosa</name>
    <dbReference type="NCBI Taxonomy" id="97972"/>
    <lineage>
        <taxon>Eukaryota</taxon>
        <taxon>Fungi</taxon>
        <taxon>Dikarya</taxon>
        <taxon>Ascomycota</taxon>
        <taxon>Pezizomycotina</taxon>
        <taxon>Dothideomycetes</taxon>
        <taxon>Pleosporomycetidae</taxon>
        <taxon>Pleosporales</taxon>
        <taxon>Massarineae</taxon>
        <taxon>Periconiaceae</taxon>
        <taxon>Periconia</taxon>
    </lineage>
</organism>
<dbReference type="PANTHER" id="PTHR40370:SF1">
    <property type="entry name" value="DUF3074 DOMAIN-CONTAINING PROTEIN"/>
    <property type="match status" value="1"/>
</dbReference>
<feature type="region of interest" description="Disordered" evidence="1">
    <location>
        <begin position="361"/>
        <end position="577"/>
    </location>
</feature>
<feature type="region of interest" description="Disordered" evidence="1">
    <location>
        <begin position="595"/>
        <end position="634"/>
    </location>
</feature>
<feature type="compositionally biased region" description="Low complexity" evidence="1">
    <location>
        <begin position="506"/>
        <end position="517"/>
    </location>
</feature>
<dbReference type="AlphaFoldDB" id="A0A2V1DNT6"/>
<dbReference type="STRING" id="97972.A0A2V1DNT6"/>
<feature type="compositionally biased region" description="Low complexity" evidence="1">
    <location>
        <begin position="455"/>
        <end position="469"/>
    </location>
</feature>
<reference evidence="3 4" key="1">
    <citation type="journal article" date="2018" name="Sci. Rep.">
        <title>Comparative genomics provides insights into the lifestyle and reveals functional heterogeneity of dark septate endophytic fungi.</title>
        <authorList>
            <person name="Knapp D.G."/>
            <person name="Nemeth J.B."/>
            <person name="Barry K."/>
            <person name="Hainaut M."/>
            <person name="Henrissat B."/>
            <person name="Johnson J."/>
            <person name="Kuo A."/>
            <person name="Lim J.H.P."/>
            <person name="Lipzen A."/>
            <person name="Nolan M."/>
            <person name="Ohm R.A."/>
            <person name="Tamas L."/>
            <person name="Grigoriev I.V."/>
            <person name="Spatafora J.W."/>
            <person name="Nagy L.G."/>
            <person name="Kovacs G.M."/>
        </authorList>
    </citation>
    <scope>NUCLEOTIDE SEQUENCE [LARGE SCALE GENOMIC DNA]</scope>
    <source>
        <strain evidence="3 4">DSE2036</strain>
    </source>
</reference>
<feature type="compositionally biased region" description="Low complexity" evidence="1">
    <location>
        <begin position="691"/>
        <end position="710"/>
    </location>
</feature>
<name>A0A2V1DNT6_9PLEO</name>
<sequence>MSELHKALEYLRPKDYSDIPQDNLPALLSEIFAKAEYIANSVPPPPNGTPYESARRSRTHTAPATGAADLTISDVRRPEPTSKEIKELHKAWGKPLKLGAKEAATGVSVFKMAGNDRHGAWFARTSVHEGLGFAKWKRAMQREFPESLAVQGGPGEGNVRGIGGDQRLEDITVEGVGQMQVYQLSAQFPGPTAPREFITLLLTSDECLSDASKINDTVPRHYMVVSIPVSHPDAPPRPGMVRGSYESVEMIREIPLPSARSTASASTSNLLKHDKRKSRERGGTIGFAESRGPDAKGENIDRKQDSDGDDPETNPVEWTMITRSDPGGGIPRFMVERGTPGSIVQDTTKFLDWACAQDDLEYQQDTEEPAARSPRPSMDAGERYSMSNANGHLAGVGTSIADRSTYRRPSYRSAREEAHEGDNDQQQPGLIQSAAETLGSYVPDALNPMHHSRRSSFTSTASSLDSFASAEQYTTAPQGLPIDDSIPTPSTTSENPLEANKTDPDAAAAAAAALAQAPSRELQKIEQKRQQLHARLEAMRAKQSTAAAVVTPIADTASSSNNTTSSKTAKDLTKATEKHLRTRLKQEEKFAREVQKLEQRRDRETKKLLARQQKEADKNTLVKAQRERDEWKERAERAEREVKELKEQVGVLQRENTIIAARVGRLEGGLEVLASVREEAMGVGGAGGAGRNRAGSRSSAESSARTKGSAAGAGRGEKGGGSGGGGGGGSPKI</sequence>
<dbReference type="SUPFAM" id="SSF55961">
    <property type="entry name" value="Bet v1-like"/>
    <property type="match status" value="1"/>
</dbReference>
<feature type="region of interest" description="Disordered" evidence="1">
    <location>
        <begin position="256"/>
        <end position="337"/>
    </location>
</feature>
<proteinExistence type="predicted"/>
<feature type="region of interest" description="Disordered" evidence="1">
    <location>
        <begin position="43"/>
        <end position="65"/>
    </location>
</feature>
<gene>
    <name evidence="3" type="ORF">DM02DRAFT_672418</name>
</gene>
<feature type="compositionally biased region" description="Basic and acidic residues" evidence="1">
    <location>
        <begin position="568"/>
        <end position="577"/>
    </location>
</feature>
<dbReference type="Pfam" id="PF11274">
    <property type="entry name" value="DUF3074"/>
    <property type="match status" value="1"/>
</dbReference>
<accession>A0A2V1DNT6</accession>
<feature type="compositionally biased region" description="Basic and acidic residues" evidence="1">
    <location>
        <begin position="291"/>
        <end position="306"/>
    </location>
</feature>
<feature type="compositionally biased region" description="Low complexity" evidence="1">
    <location>
        <begin position="556"/>
        <end position="567"/>
    </location>
</feature>
<dbReference type="Gene3D" id="3.30.530.20">
    <property type="match status" value="1"/>
</dbReference>